<organism evidence="2 3">
    <name type="scientific">Agrocybe pediades</name>
    <dbReference type="NCBI Taxonomy" id="84607"/>
    <lineage>
        <taxon>Eukaryota</taxon>
        <taxon>Fungi</taxon>
        <taxon>Dikarya</taxon>
        <taxon>Basidiomycota</taxon>
        <taxon>Agaricomycotina</taxon>
        <taxon>Agaricomycetes</taxon>
        <taxon>Agaricomycetidae</taxon>
        <taxon>Agaricales</taxon>
        <taxon>Agaricineae</taxon>
        <taxon>Strophariaceae</taxon>
        <taxon>Agrocybe</taxon>
    </lineage>
</organism>
<accession>A0A8H4QN00</accession>
<evidence type="ECO:0000313" key="3">
    <source>
        <dbReference type="Proteomes" id="UP000521872"/>
    </source>
</evidence>
<dbReference type="Proteomes" id="UP000521872">
    <property type="component" value="Unassembled WGS sequence"/>
</dbReference>
<protein>
    <recommendedName>
        <fullName evidence="4">F-box domain-containing protein</fullName>
    </recommendedName>
</protein>
<keyword evidence="3" id="KW-1185">Reference proteome</keyword>
<comment type="caution">
    <text evidence="2">The sequence shown here is derived from an EMBL/GenBank/DDBJ whole genome shotgun (WGS) entry which is preliminary data.</text>
</comment>
<name>A0A8H4QN00_9AGAR</name>
<gene>
    <name evidence="2" type="ORF">D9613_011013</name>
</gene>
<feature type="coiled-coil region" evidence="1">
    <location>
        <begin position="3"/>
        <end position="37"/>
    </location>
</feature>
<dbReference type="PANTHER" id="PTHR38926:SF5">
    <property type="entry name" value="F-BOX AND LEUCINE-RICH REPEAT PROTEIN 6"/>
    <property type="match status" value="1"/>
</dbReference>
<dbReference type="InterPro" id="IPR032675">
    <property type="entry name" value="LRR_dom_sf"/>
</dbReference>
<dbReference type="Gene3D" id="1.20.1280.50">
    <property type="match status" value="1"/>
</dbReference>
<dbReference type="EMBL" id="JAACJL010000046">
    <property type="protein sequence ID" value="KAF4613282.1"/>
    <property type="molecule type" value="Genomic_DNA"/>
</dbReference>
<evidence type="ECO:0000256" key="1">
    <source>
        <dbReference type="SAM" id="Coils"/>
    </source>
</evidence>
<sequence length="507" mass="58840">MGRNASRESKAALQKKLDAAAQKLLQAKQNVAKLQVEYCRVREELNALESAIMSLPAEILLEIFLLLCEGRRMDDVKLLCSERPPQFVIGAVCRAWRHIAWGASRIWRTITITFLSTRITSQTQLLQEWLKRSGTSLLDIYLDTECLDEDEEEHEYDKRFYQPPRKTFEIICTVSHRWRKLHTPRFIPLDDLLQSESVSSPSLQELYLSDPDAEYYYDDMETIDWDLRESLHLKKLNLNMLSIRGLKMNWGTITHLEIRMNPLDYLHHLEDCTALESLTLFMGDPTYREVPLSNESDVFITLSRLTRLSIHEQPMTIESIVSYLITPKLKSLSLSPYRERVAPTEWTLSVAQFIHRSSCSLTQIDVTNAPAVLRIRELAFYLKTVTRFSVLDPPFADQKISDAMLLVFDLSERKDFFPELEELTLEGTFTCNIETLLRMIKSRVSPPLPNDDQPPVKRIQKIDIVYNNAEFTQHVEPNALQRFYDELRSLSKSTGPSIKISFQKKFI</sequence>
<dbReference type="PANTHER" id="PTHR38926">
    <property type="entry name" value="F-BOX DOMAIN CONTAINING PROTEIN, EXPRESSED"/>
    <property type="match status" value="1"/>
</dbReference>
<evidence type="ECO:0000313" key="2">
    <source>
        <dbReference type="EMBL" id="KAF4613282.1"/>
    </source>
</evidence>
<reference evidence="2 3" key="1">
    <citation type="submission" date="2019-12" db="EMBL/GenBank/DDBJ databases">
        <authorList>
            <person name="Floudas D."/>
            <person name="Bentzer J."/>
            <person name="Ahren D."/>
            <person name="Johansson T."/>
            <person name="Persson P."/>
            <person name="Tunlid A."/>
        </authorList>
    </citation>
    <scope>NUCLEOTIDE SEQUENCE [LARGE SCALE GENOMIC DNA]</scope>
    <source>
        <strain evidence="2 3">CBS 102.39</strain>
    </source>
</reference>
<proteinExistence type="predicted"/>
<dbReference type="SUPFAM" id="SSF52047">
    <property type="entry name" value="RNI-like"/>
    <property type="match status" value="1"/>
</dbReference>
<evidence type="ECO:0008006" key="4">
    <source>
        <dbReference type="Google" id="ProtNLM"/>
    </source>
</evidence>
<dbReference type="Gene3D" id="3.80.10.10">
    <property type="entry name" value="Ribonuclease Inhibitor"/>
    <property type="match status" value="1"/>
</dbReference>
<keyword evidence="1" id="KW-0175">Coiled coil</keyword>
<dbReference type="AlphaFoldDB" id="A0A8H4QN00"/>